<organism evidence="7 8">
    <name type="scientific">Psilocybe cf. subviscida</name>
    <dbReference type="NCBI Taxonomy" id="2480587"/>
    <lineage>
        <taxon>Eukaryota</taxon>
        <taxon>Fungi</taxon>
        <taxon>Dikarya</taxon>
        <taxon>Basidiomycota</taxon>
        <taxon>Agaricomycotina</taxon>
        <taxon>Agaricomycetes</taxon>
        <taxon>Agaricomycetidae</taxon>
        <taxon>Agaricales</taxon>
        <taxon>Agaricineae</taxon>
        <taxon>Strophariaceae</taxon>
        <taxon>Psilocybe</taxon>
    </lineage>
</organism>
<dbReference type="InterPro" id="IPR013083">
    <property type="entry name" value="Znf_RING/FYVE/PHD"/>
</dbReference>
<name>A0A8H5ASC7_9AGAR</name>
<dbReference type="AlphaFoldDB" id="A0A8H5ASC7"/>
<evidence type="ECO:0000256" key="5">
    <source>
        <dbReference type="SAM" id="MobiDB-lite"/>
    </source>
</evidence>
<keyword evidence="2 4" id="KW-0863">Zinc-finger</keyword>
<gene>
    <name evidence="7" type="ORF">D9619_010357</name>
</gene>
<keyword evidence="1" id="KW-0479">Metal-binding</keyword>
<evidence type="ECO:0000256" key="1">
    <source>
        <dbReference type="ARBA" id="ARBA00022723"/>
    </source>
</evidence>
<dbReference type="SMART" id="SM00184">
    <property type="entry name" value="RING"/>
    <property type="match status" value="1"/>
</dbReference>
<accession>A0A8H5ASC7</accession>
<dbReference type="GO" id="GO:0008270">
    <property type="term" value="F:zinc ion binding"/>
    <property type="evidence" value="ECO:0007669"/>
    <property type="project" value="UniProtKB-KW"/>
</dbReference>
<dbReference type="Gene3D" id="3.30.40.10">
    <property type="entry name" value="Zinc/RING finger domain, C3HC4 (zinc finger)"/>
    <property type="match status" value="1"/>
</dbReference>
<reference evidence="7 8" key="1">
    <citation type="journal article" date="2020" name="ISME J.">
        <title>Uncovering the hidden diversity of litter-decomposition mechanisms in mushroom-forming fungi.</title>
        <authorList>
            <person name="Floudas D."/>
            <person name="Bentzer J."/>
            <person name="Ahren D."/>
            <person name="Johansson T."/>
            <person name="Persson P."/>
            <person name="Tunlid A."/>
        </authorList>
    </citation>
    <scope>NUCLEOTIDE SEQUENCE [LARGE SCALE GENOMIC DNA]</scope>
    <source>
        <strain evidence="7 8">CBS 101986</strain>
    </source>
</reference>
<dbReference type="InterPro" id="IPR017907">
    <property type="entry name" value="Znf_RING_CS"/>
</dbReference>
<dbReference type="SUPFAM" id="SSF57850">
    <property type="entry name" value="RING/U-box"/>
    <property type="match status" value="1"/>
</dbReference>
<evidence type="ECO:0000313" key="7">
    <source>
        <dbReference type="EMBL" id="KAF5310097.1"/>
    </source>
</evidence>
<evidence type="ECO:0000259" key="6">
    <source>
        <dbReference type="PROSITE" id="PS50089"/>
    </source>
</evidence>
<dbReference type="EMBL" id="JAACJJ010000058">
    <property type="protein sequence ID" value="KAF5310097.1"/>
    <property type="molecule type" value="Genomic_DNA"/>
</dbReference>
<dbReference type="Proteomes" id="UP000567179">
    <property type="component" value="Unassembled WGS sequence"/>
</dbReference>
<feature type="domain" description="RING-type" evidence="6">
    <location>
        <begin position="14"/>
        <end position="54"/>
    </location>
</feature>
<comment type="caution">
    <text evidence="7">The sequence shown here is derived from an EMBL/GenBank/DDBJ whole genome shotgun (WGS) entry which is preliminary data.</text>
</comment>
<keyword evidence="8" id="KW-1185">Reference proteome</keyword>
<dbReference type="PROSITE" id="PS50089">
    <property type="entry name" value="ZF_RING_2"/>
    <property type="match status" value="1"/>
</dbReference>
<feature type="region of interest" description="Disordered" evidence="5">
    <location>
        <begin position="213"/>
        <end position="240"/>
    </location>
</feature>
<sequence>MPIRAVGADALRSCERCQERFGRLEFLRAPIPLRCRHVICIGCLRDDGSSCPICGAAYSKERFQTLFDLVATSPHYTPLPLEAEDMDRVLRNRCLSLNETTPLSILRDVLKACNHFLEDQPRNKFTELENSTRFLSYQIKAEETIEAMAFSMECLAGTAQHLNQRLEEEKESRANDRALFDQQLDEANTRELDLLTRIARLEMDLEQAIPDHALSAEQRPVSIPSETPPRPEGPAVNPPGVYSDFDSISRPLSPLPIGSMSQGFGAIGALQMRSLMVLPGGDQWDERLSHGHLYSGNTTRALTPNTTASNIGHFPYSTTSLFHEPTLNNSGRSLIPMIAVVPPTIRPRQIWLPLEGSDPTLPHPLDGEEDHDEYFDFVEDELETEFQPSP</sequence>
<protein>
    <recommendedName>
        <fullName evidence="6">RING-type domain-containing protein</fullName>
    </recommendedName>
</protein>
<keyword evidence="3" id="KW-0862">Zinc</keyword>
<proteinExistence type="predicted"/>
<evidence type="ECO:0000256" key="2">
    <source>
        <dbReference type="ARBA" id="ARBA00022771"/>
    </source>
</evidence>
<dbReference type="InterPro" id="IPR001841">
    <property type="entry name" value="Znf_RING"/>
</dbReference>
<evidence type="ECO:0000256" key="4">
    <source>
        <dbReference type="PROSITE-ProRule" id="PRU00175"/>
    </source>
</evidence>
<dbReference type="CDD" id="cd16449">
    <property type="entry name" value="RING-HC"/>
    <property type="match status" value="1"/>
</dbReference>
<evidence type="ECO:0000256" key="3">
    <source>
        <dbReference type="ARBA" id="ARBA00022833"/>
    </source>
</evidence>
<dbReference type="PROSITE" id="PS00518">
    <property type="entry name" value="ZF_RING_1"/>
    <property type="match status" value="1"/>
</dbReference>
<evidence type="ECO:0000313" key="8">
    <source>
        <dbReference type="Proteomes" id="UP000567179"/>
    </source>
</evidence>